<dbReference type="Pfam" id="PF04655">
    <property type="entry name" value="APH_6_hur"/>
    <property type="match status" value="1"/>
</dbReference>
<dbReference type="Proteomes" id="UP000033187">
    <property type="component" value="Chromosome 1"/>
</dbReference>
<dbReference type="AlphaFoldDB" id="A0A0D6JDP2"/>
<dbReference type="OrthoDB" id="3638028at2"/>
<keyword evidence="1" id="KW-0808">Transferase</keyword>
<accession>A0A0D6JDP2</accession>
<sequence>MLNSSSETRQITGADRSIFAHYLTAWALTPDGNPLRTRSGHLLPVRHRGSAAMLKVAVKAEERFGGRLMKWWEGQGAARVLAHDGEAILLERAEGSSSLIEFACSGRDDEASRIICRVVAKLHTPRNKPPPELVPLSQWFRELETGATTHGGILRRSADTARALLAEPQDIRVLHGDIHHDNILDFGSRGWLVIDPKGLLGERGFDYANLFCNPNAGVALAPGRLELQVCVVSAAAGLAPQRLLQWILAWAGLSAVWFLFDGEDPKLQLAIAELAAAKLDR</sequence>
<evidence type="ECO:0000313" key="1">
    <source>
        <dbReference type="EMBL" id="CPR18131.1"/>
    </source>
</evidence>
<dbReference type="GO" id="GO:0019748">
    <property type="term" value="P:secondary metabolic process"/>
    <property type="evidence" value="ECO:0007669"/>
    <property type="project" value="InterPro"/>
</dbReference>
<dbReference type="InterPro" id="IPR006748">
    <property type="entry name" value="NH2Glyco/OHUrea_AB-resist_kin"/>
</dbReference>
<dbReference type="EMBL" id="LN829119">
    <property type="protein sequence ID" value="CPR18131.1"/>
    <property type="molecule type" value="Genomic_DNA"/>
</dbReference>
<keyword evidence="1" id="KW-0418">Kinase</keyword>
<gene>
    <name evidence="1" type="primary">str</name>
    <name evidence="1" type="ORF">YBN1229_v1_1572</name>
</gene>
<dbReference type="GO" id="GO:0050299">
    <property type="term" value="F:streptomycin 3''-kinase activity"/>
    <property type="evidence" value="ECO:0007669"/>
    <property type="project" value="UniProtKB-EC"/>
</dbReference>
<dbReference type="SUPFAM" id="SSF56112">
    <property type="entry name" value="Protein kinase-like (PK-like)"/>
    <property type="match status" value="1"/>
</dbReference>
<organism evidence="1 2">
    <name type="scientific">Candidatus Filomicrobium marinum</name>
    <dbReference type="NCBI Taxonomy" id="1608628"/>
    <lineage>
        <taxon>Bacteria</taxon>
        <taxon>Pseudomonadati</taxon>
        <taxon>Pseudomonadota</taxon>
        <taxon>Alphaproteobacteria</taxon>
        <taxon>Hyphomicrobiales</taxon>
        <taxon>Hyphomicrobiaceae</taxon>
        <taxon>Filomicrobium</taxon>
    </lineage>
</organism>
<evidence type="ECO:0000313" key="2">
    <source>
        <dbReference type="Proteomes" id="UP000033187"/>
    </source>
</evidence>
<protein>
    <submittedName>
        <fullName evidence="1">Streptomycin 3''-kinase</fullName>
        <ecNumber evidence="1">2.7.1.87</ecNumber>
    </submittedName>
</protein>
<dbReference type="KEGG" id="fil:BN1229_v1_1570"/>
<keyword evidence="2" id="KW-1185">Reference proteome</keyword>
<proteinExistence type="predicted"/>
<dbReference type="KEGG" id="fiy:BN1229_v1_1572"/>
<reference evidence="2" key="1">
    <citation type="submission" date="2015-02" db="EMBL/GenBank/DDBJ databases">
        <authorList>
            <person name="Chooi Y.-H."/>
        </authorList>
    </citation>
    <scope>NUCLEOTIDE SEQUENCE [LARGE SCALE GENOMIC DNA]</scope>
    <source>
        <strain evidence="2">strain Y</strain>
    </source>
</reference>
<dbReference type="InterPro" id="IPR011009">
    <property type="entry name" value="Kinase-like_dom_sf"/>
</dbReference>
<name>A0A0D6JDP2_9HYPH</name>
<dbReference type="EC" id="2.7.1.87" evidence="1"/>